<evidence type="ECO:0000313" key="3">
    <source>
        <dbReference type="Proteomes" id="UP001566331"/>
    </source>
</evidence>
<keyword evidence="3" id="KW-1185">Reference proteome</keyword>
<proteinExistence type="predicted"/>
<evidence type="ECO:0000313" key="2">
    <source>
        <dbReference type="EMBL" id="MEZ0476263.1"/>
    </source>
</evidence>
<evidence type="ECO:0000256" key="1">
    <source>
        <dbReference type="SAM" id="MobiDB-lite"/>
    </source>
</evidence>
<evidence type="ECO:0008006" key="4">
    <source>
        <dbReference type="Google" id="ProtNLM"/>
    </source>
</evidence>
<dbReference type="Proteomes" id="UP001566331">
    <property type="component" value="Unassembled WGS sequence"/>
</dbReference>
<gene>
    <name evidence="2" type="ORF">AB6713_16830</name>
</gene>
<protein>
    <recommendedName>
        <fullName evidence="4">TonB-dependent receptor</fullName>
    </recommendedName>
</protein>
<dbReference type="EMBL" id="JBFWIC010000030">
    <property type="protein sequence ID" value="MEZ0476263.1"/>
    <property type="molecule type" value="Genomic_DNA"/>
</dbReference>
<comment type="caution">
    <text evidence="2">The sequence shown here is derived from an EMBL/GenBank/DDBJ whole genome shotgun (WGS) entry which is preliminary data.</text>
</comment>
<reference evidence="2 3" key="1">
    <citation type="submission" date="2024-07" db="EMBL/GenBank/DDBJ databases">
        <title>Luteimonas salilacus sp. nov., isolated from the shore soil of Salt Lake in Tibet of China.</title>
        <authorList>
            <person name="Zhang X."/>
            <person name="Li A."/>
        </authorList>
    </citation>
    <scope>NUCLEOTIDE SEQUENCE [LARGE SCALE GENOMIC DNA]</scope>
    <source>
        <strain evidence="2 3">B3-2-R+30</strain>
    </source>
</reference>
<name>A0ABV4HU31_9GAMM</name>
<sequence length="282" mass="29188">MLAFGVAAGAHAQNQPKRDDQTVLPIWNNASGQLEALLVLEPTDDDAARSGARLRFGGNRLDVAFGLEAGDSLALLCDHQNGLSHALGNLANNCLLASLDDGIGGDGGARRNTATAALSRPGGSVGVSVGESSGSLPPWLTSSGAARGGGGQVDGNDLTVFVQKNIRDQGYVSIAGTVAKARLIPFTQAPDGLADRWDSKSLSVGGGFGDFGANVIGQVIDTPGQPRWEGLGLGLTWRTPWSGQLTVGAENVVTRGRNPFSPRGENGEDEGTVPYVRYEQDL</sequence>
<dbReference type="RefSeq" id="WP_370565280.1">
    <property type="nucleotide sequence ID" value="NZ_JBFWIB010000014.1"/>
</dbReference>
<organism evidence="2 3">
    <name type="scientific">Luteimonas salinilitoris</name>
    <dbReference type="NCBI Taxonomy" id="3237697"/>
    <lineage>
        <taxon>Bacteria</taxon>
        <taxon>Pseudomonadati</taxon>
        <taxon>Pseudomonadota</taxon>
        <taxon>Gammaproteobacteria</taxon>
        <taxon>Lysobacterales</taxon>
        <taxon>Lysobacteraceae</taxon>
        <taxon>Luteimonas</taxon>
    </lineage>
</organism>
<feature type="region of interest" description="Disordered" evidence="1">
    <location>
        <begin position="254"/>
        <end position="282"/>
    </location>
</feature>
<accession>A0ABV4HU31</accession>